<gene>
    <name evidence="1" type="ORF">BCR41DRAFT_371277</name>
</gene>
<comment type="caution">
    <text evidence="1">The sequence shown here is derived from an EMBL/GenBank/DDBJ whole genome shotgun (WGS) entry which is preliminary data.</text>
</comment>
<accession>A0A1Y2GKB4</accession>
<name>A0A1Y2GKB4_9FUNG</name>
<proteinExistence type="predicted"/>
<dbReference type="EMBL" id="MCFF01000022">
    <property type="protein sequence ID" value="ORZ13756.1"/>
    <property type="molecule type" value="Genomic_DNA"/>
</dbReference>
<dbReference type="Proteomes" id="UP000193648">
    <property type="component" value="Unassembled WGS sequence"/>
</dbReference>
<dbReference type="GeneID" id="33568428"/>
<evidence type="ECO:0000313" key="1">
    <source>
        <dbReference type="EMBL" id="ORZ13756.1"/>
    </source>
</evidence>
<dbReference type="RefSeq" id="XP_021880540.1">
    <property type="nucleotide sequence ID" value="XM_022026585.1"/>
</dbReference>
<keyword evidence="2" id="KW-1185">Reference proteome</keyword>
<sequence length="126" mass="15015">MATQASKCHGAFLLSLFFFSFFLYDCIKSKFYMVVLISGSSQPCGGRWFPRVKRRVFVLKVIYKHSYNGLIIIRYKGKYNNLKCWPFFFAVTEGRDCWRDLTPHYLTVFFVVLLNQMAPITRRYHR</sequence>
<reference evidence="1 2" key="1">
    <citation type="submission" date="2016-07" db="EMBL/GenBank/DDBJ databases">
        <title>Pervasive Adenine N6-methylation of Active Genes in Fungi.</title>
        <authorList>
            <consortium name="DOE Joint Genome Institute"/>
            <person name="Mondo S.J."/>
            <person name="Dannebaum R.O."/>
            <person name="Kuo R.C."/>
            <person name="Labutti K."/>
            <person name="Haridas S."/>
            <person name="Kuo A."/>
            <person name="Salamov A."/>
            <person name="Ahrendt S.R."/>
            <person name="Lipzen A."/>
            <person name="Sullivan W."/>
            <person name="Andreopoulos W.B."/>
            <person name="Clum A."/>
            <person name="Lindquist E."/>
            <person name="Daum C."/>
            <person name="Ramamoorthy G.K."/>
            <person name="Gryganskyi A."/>
            <person name="Culley D."/>
            <person name="Magnuson J.K."/>
            <person name="James T.Y."/>
            <person name="O'Malley M.A."/>
            <person name="Stajich J.E."/>
            <person name="Spatafora J.W."/>
            <person name="Visel A."/>
            <person name="Grigoriev I.V."/>
        </authorList>
    </citation>
    <scope>NUCLEOTIDE SEQUENCE [LARGE SCALE GENOMIC DNA]</scope>
    <source>
        <strain evidence="1 2">NRRL 3116</strain>
    </source>
</reference>
<evidence type="ECO:0000313" key="2">
    <source>
        <dbReference type="Proteomes" id="UP000193648"/>
    </source>
</evidence>
<dbReference type="AlphaFoldDB" id="A0A1Y2GKB4"/>
<organism evidence="1 2">
    <name type="scientific">Lobosporangium transversale</name>
    <dbReference type="NCBI Taxonomy" id="64571"/>
    <lineage>
        <taxon>Eukaryota</taxon>
        <taxon>Fungi</taxon>
        <taxon>Fungi incertae sedis</taxon>
        <taxon>Mucoromycota</taxon>
        <taxon>Mortierellomycotina</taxon>
        <taxon>Mortierellomycetes</taxon>
        <taxon>Mortierellales</taxon>
        <taxon>Mortierellaceae</taxon>
        <taxon>Lobosporangium</taxon>
    </lineage>
</organism>
<dbReference type="InParanoid" id="A0A1Y2GKB4"/>
<protein>
    <submittedName>
        <fullName evidence="1">Uncharacterized protein</fullName>
    </submittedName>
</protein>